<proteinExistence type="predicted"/>
<dbReference type="EMBL" id="MU277278">
    <property type="protein sequence ID" value="KAI0055825.1"/>
    <property type="molecule type" value="Genomic_DNA"/>
</dbReference>
<gene>
    <name evidence="1" type="ORF">BV25DRAFT_1842720</name>
</gene>
<dbReference type="Proteomes" id="UP000814140">
    <property type="component" value="Unassembled WGS sequence"/>
</dbReference>
<keyword evidence="2" id="KW-1185">Reference proteome</keyword>
<comment type="caution">
    <text evidence="1">The sequence shown here is derived from an EMBL/GenBank/DDBJ whole genome shotgun (WGS) entry which is preliminary data.</text>
</comment>
<evidence type="ECO:0000313" key="2">
    <source>
        <dbReference type="Proteomes" id="UP000814140"/>
    </source>
</evidence>
<reference evidence="1" key="1">
    <citation type="submission" date="2021-03" db="EMBL/GenBank/DDBJ databases">
        <authorList>
            <consortium name="DOE Joint Genome Institute"/>
            <person name="Ahrendt S."/>
            <person name="Looney B.P."/>
            <person name="Miyauchi S."/>
            <person name="Morin E."/>
            <person name="Drula E."/>
            <person name="Courty P.E."/>
            <person name="Chicoki N."/>
            <person name="Fauchery L."/>
            <person name="Kohler A."/>
            <person name="Kuo A."/>
            <person name="Labutti K."/>
            <person name="Pangilinan J."/>
            <person name="Lipzen A."/>
            <person name="Riley R."/>
            <person name="Andreopoulos W."/>
            <person name="He G."/>
            <person name="Johnson J."/>
            <person name="Barry K.W."/>
            <person name="Grigoriev I.V."/>
            <person name="Nagy L."/>
            <person name="Hibbett D."/>
            <person name="Henrissat B."/>
            <person name="Matheny P.B."/>
            <person name="Labbe J."/>
            <person name="Martin F."/>
        </authorList>
    </citation>
    <scope>NUCLEOTIDE SEQUENCE</scope>
    <source>
        <strain evidence="1">HHB10654</strain>
    </source>
</reference>
<organism evidence="1 2">
    <name type="scientific">Artomyces pyxidatus</name>
    <dbReference type="NCBI Taxonomy" id="48021"/>
    <lineage>
        <taxon>Eukaryota</taxon>
        <taxon>Fungi</taxon>
        <taxon>Dikarya</taxon>
        <taxon>Basidiomycota</taxon>
        <taxon>Agaricomycotina</taxon>
        <taxon>Agaricomycetes</taxon>
        <taxon>Russulales</taxon>
        <taxon>Auriscalpiaceae</taxon>
        <taxon>Artomyces</taxon>
    </lineage>
</organism>
<name>A0ACB8SID3_9AGAM</name>
<accession>A0ACB8SID3</accession>
<evidence type="ECO:0000313" key="1">
    <source>
        <dbReference type="EMBL" id="KAI0055825.1"/>
    </source>
</evidence>
<sequence length="213" mass="24398">MTPNTVLSETLSLEEPTSPCPVRESRTASGSTYYERHQIKRLEYQSNYYKVKNNGRRKVGKASRAAAEERRRREIHGERSPYYCSFVHKTPGQDPDRTDKMRAAEEDMWDRCFALTSDLKEREGSGWTSTFLETLDTWIDEALANARGIVASSPDDDRAVQLHGLRRIIAGLVQQKEMAVQSPEAQYAIGEDFAFAWLGRRVNRAAFRVVYGW</sequence>
<reference evidence="1" key="2">
    <citation type="journal article" date="2022" name="New Phytol.">
        <title>Evolutionary transition to the ectomycorrhizal habit in the genomes of a hyperdiverse lineage of mushroom-forming fungi.</title>
        <authorList>
            <person name="Looney B."/>
            <person name="Miyauchi S."/>
            <person name="Morin E."/>
            <person name="Drula E."/>
            <person name="Courty P.E."/>
            <person name="Kohler A."/>
            <person name="Kuo A."/>
            <person name="LaButti K."/>
            <person name="Pangilinan J."/>
            <person name="Lipzen A."/>
            <person name="Riley R."/>
            <person name="Andreopoulos W."/>
            <person name="He G."/>
            <person name="Johnson J."/>
            <person name="Nolan M."/>
            <person name="Tritt A."/>
            <person name="Barry K.W."/>
            <person name="Grigoriev I.V."/>
            <person name="Nagy L.G."/>
            <person name="Hibbett D."/>
            <person name="Henrissat B."/>
            <person name="Matheny P.B."/>
            <person name="Labbe J."/>
            <person name="Martin F.M."/>
        </authorList>
    </citation>
    <scope>NUCLEOTIDE SEQUENCE</scope>
    <source>
        <strain evidence="1">HHB10654</strain>
    </source>
</reference>
<protein>
    <submittedName>
        <fullName evidence="1">Uncharacterized protein</fullName>
    </submittedName>
</protein>